<gene>
    <name evidence="2" type="ORF">LNINA_LOCUS13181</name>
</gene>
<sequence length="66" mass="7415">MTETSEGSEKSELEEKVSEETSKSEMPPPSTCKHKVETCAKISLYRMREAIQPSNEIKVSHSFSPL</sequence>
<accession>A0AAV1JXJ4</accession>
<evidence type="ECO:0000313" key="3">
    <source>
        <dbReference type="Proteomes" id="UP001497472"/>
    </source>
</evidence>
<keyword evidence="3" id="KW-1185">Reference proteome</keyword>
<protein>
    <submittedName>
        <fullName evidence="2">Uncharacterized protein</fullName>
    </submittedName>
</protein>
<dbReference type="Proteomes" id="UP001497472">
    <property type="component" value="Unassembled WGS sequence"/>
</dbReference>
<comment type="caution">
    <text evidence="2">The sequence shown here is derived from an EMBL/GenBank/DDBJ whole genome shotgun (WGS) entry which is preliminary data.</text>
</comment>
<dbReference type="EMBL" id="CAVLEF010000277">
    <property type="protein sequence ID" value="CAK1554255.1"/>
    <property type="molecule type" value="Genomic_DNA"/>
</dbReference>
<organism evidence="2 3">
    <name type="scientific">Leptosia nina</name>
    <dbReference type="NCBI Taxonomy" id="320188"/>
    <lineage>
        <taxon>Eukaryota</taxon>
        <taxon>Metazoa</taxon>
        <taxon>Ecdysozoa</taxon>
        <taxon>Arthropoda</taxon>
        <taxon>Hexapoda</taxon>
        <taxon>Insecta</taxon>
        <taxon>Pterygota</taxon>
        <taxon>Neoptera</taxon>
        <taxon>Endopterygota</taxon>
        <taxon>Lepidoptera</taxon>
        <taxon>Glossata</taxon>
        <taxon>Ditrysia</taxon>
        <taxon>Papilionoidea</taxon>
        <taxon>Pieridae</taxon>
        <taxon>Pierinae</taxon>
        <taxon>Leptosia</taxon>
    </lineage>
</organism>
<dbReference type="AlphaFoldDB" id="A0AAV1JXJ4"/>
<reference evidence="2 3" key="1">
    <citation type="submission" date="2023-11" db="EMBL/GenBank/DDBJ databases">
        <authorList>
            <person name="Okamura Y."/>
        </authorList>
    </citation>
    <scope>NUCLEOTIDE SEQUENCE [LARGE SCALE GENOMIC DNA]</scope>
</reference>
<evidence type="ECO:0000313" key="2">
    <source>
        <dbReference type="EMBL" id="CAK1554255.1"/>
    </source>
</evidence>
<proteinExistence type="predicted"/>
<evidence type="ECO:0000256" key="1">
    <source>
        <dbReference type="SAM" id="MobiDB-lite"/>
    </source>
</evidence>
<feature type="compositionally biased region" description="Basic and acidic residues" evidence="1">
    <location>
        <begin position="7"/>
        <end position="23"/>
    </location>
</feature>
<feature type="region of interest" description="Disordered" evidence="1">
    <location>
        <begin position="1"/>
        <end position="33"/>
    </location>
</feature>
<name>A0AAV1JXJ4_9NEOP</name>